<dbReference type="AlphaFoldDB" id="A0A1B2EB11"/>
<proteinExistence type="predicted"/>
<dbReference type="EMBL" id="CP016616">
    <property type="protein sequence ID" value="ANY77127.1"/>
    <property type="molecule type" value="Genomic_DNA"/>
</dbReference>
<dbReference type="KEGG" id="moc:BB934_01910"/>
<sequence>MTSHDARLYLKHHIQVARRQRETTQSLKIGLSSFCMPVNKPQRALFLNIPETDQGLDEEVVPAED</sequence>
<protein>
    <submittedName>
        <fullName evidence="1">Uncharacterized protein</fullName>
    </submittedName>
</protein>
<name>A0A1B2EB11_9HYPH</name>
<reference evidence="1" key="1">
    <citation type="submission" date="2016-07" db="EMBL/GenBank/DDBJ databases">
        <title>Microvirga ossetica sp. nov. a new species of rhizobia isolated from root nodules of the legume species Vicia alpestris Steven originated from North Ossetia region in the Caucasus.</title>
        <authorList>
            <person name="Safronova V.I."/>
            <person name="Kuznetsova I.G."/>
            <person name="Sazanova A.L."/>
            <person name="Belimov A."/>
            <person name="Andronov E."/>
            <person name="Osledkin Y.S."/>
            <person name="Onishchuk O.P."/>
            <person name="Kurchak O.N."/>
            <person name="Shaposhnikov A.I."/>
            <person name="Willems A."/>
            <person name="Tikhonovich I.A."/>
        </authorList>
    </citation>
    <scope>NUCLEOTIDE SEQUENCE [LARGE SCALE GENOMIC DNA]</scope>
    <source>
        <strain evidence="1">V5/3M</strain>
    </source>
</reference>
<gene>
    <name evidence="1" type="ORF">BB934_01910</name>
</gene>
<evidence type="ECO:0000313" key="1">
    <source>
        <dbReference type="EMBL" id="ANY77127.1"/>
    </source>
</evidence>
<accession>A0A1B2EB11</accession>
<organism evidence="1">
    <name type="scientific">Microvirga ossetica</name>
    <dbReference type="NCBI Taxonomy" id="1882682"/>
    <lineage>
        <taxon>Bacteria</taxon>
        <taxon>Pseudomonadati</taxon>
        <taxon>Pseudomonadota</taxon>
        <taxon>Alphaproteobacteria</taxon>
        <taxon>Hyphomicrobiales</taxon>
        <taxon>Methylobacteriaceae</taxon>
        <taxon>Microvirga</taxon>
    </lineage>
</organism>